<evidence type="ECO:0000313" key="2">
    <source>
        <dbReference type="Proteomes" id="UP000064920"/>
    </source>
</evidence>
<gene>
    <name evidence="1" type="ORF">IMCC12053_549</name>
</gene>
<dbReference type="STRING" id="1397108.IMCC12053_549"/>
<dbReference type="AlphaFoldDB" id="A0A0P0A7Y2"/>
<dbReference type="PATRIC" id="fig|1397108.4.peg.566"/>
<proteinExistence type="predicted"/>
<accession>A0A0P0A7Y2</accession>
<keyword evidence="2" id="KW-1185">Reference proteome</keyword>
<dbReference type="EMBL" id="CP012023">
    <property type="protein sequence ID" value="ALI54498.1"/>
    <property type="molecule type" value="Genomic_DNA"/>
</dbReference>
<dbReference type="OrthoDB" id="7870097at2"/>
<sequence length="70" mass="7293">MTPDMLPTLALSTMGVAVGVFIGALIGINISSRNSGGRPDWLFRGSVYATAFLASMGAWFVAIVFKGLLG</sequence>
<dbReference type="Proteomes" id="UP000064920">
    <property type="component" value="Chromosome"/>
</dbReference>
<protein>
    <submittedName>
        <fullName evidence="1">Uncharacterized protein</fullName>
    </submittedName>
</protein>
<name>A0A0P0A7Y2_9RHOB</name>
<evidence type="ECO:0000313" key="1">
    <source>
        <dbReference type="EMBL" id="ALI54498.1"/>
    </source>
</evidence>
<dbReference type="KEGG" id="cmar:IMCC12053_549"/>
<organism evidence="1 2">
    <name type="scientific">Celeribacter marinus</name>
    <dbReference type="NCBI Taxonomy" id="1397108"/>
    <lineage>
        <taxon>Bacteria</taxon>
        <taxon>Pseudomonadati</taxon>
        <taxon>Pseudomonadota</taxon>
        <taxon>Alphaproteobacteria</taxon>
        <taxon>Rhodobacterales</taxon>
        <taxon>Roseobacteraceae</taxon>
        <taxon>Celeribacter</taxon>
    </lineage>
</organism>
<dbReference type="RefSeq" id="WP_062215487.1">
    <property type="nucleotide sequence ID" value="NZ_CP012023.1"/>
</dbReference>
<reference evidence="1 2" key="1">
    <citation type="submission" date="2015-05" db="EMBL/GenBank/DDBJ databases">
        <authorList>
            <person name="Wang D.B."/>
            <person name="Wang M."/>
        </authorList>
    </citation>
    <scope>NUCLEOTIDE SEQUENCE [LARGE SCALE GENOMIC DNA]</scope>
    <source>
        <strain evidence="1 2">IMCC 12053</strain>
    </source>
</reference>